<dbReference type="Proteomes" id="UP000288805">
    <property type="component" value="Unassembled WGS sequence"/>
</dbReference>
<evidence type="ECO:0000313" key="2">
    <source>
        <dbReference type="Proteomes" id="UP000288805"/>
    </source>
</evidence>
<protein>
    <submittedName>
        <fullName evidence="1">Uncharacterized protein</fullName>
    </submittedName>
</protein>
<reference evidence="1 2" key="1">
    <citation type="journal article" date="2018" name="PLoS Genet.">
        <title>Population sequencing reveals clonal diversity and ancestral inbreeding in the grapevine cultivar Chardonnay.</title>
        <authorList>
            <person name="Roach M.J."/>
            <person name="Johnson D.L."/>
            <person name="Bohlmann J."/>
            <person name="van Vuuren H.J."/>
            <person name="Jones S.J."/>
            <person name="Pretorius I.S."/>
            <person name="Schmidt S.A."/>
            <person name="Borneman A.R."/>
        </authorList>
    </citation>
    <scope>NUCLEOTIDE SEQUENCE [LARGE SCALE GENOMIC DNA]</scope>
    <source>
        <strain evidence="2">cv. Chardonnay</strain>
        <tissue evidence="1">Leaf</tissue>
    </source>
</reference>
<comment type="caution">
    <text evidence="1">The sequence shown here is derived from an EMBL/GenBank/DDBJ whole genome shotgun (WGS) entry which is preliminary data.</text>
</comment>
<gene>
    <name evidence="1" type="ORF">CK203_056554</name>
</gene>
<name>A0A438GKE7_VITVI</name>
<dbReference type="EMBL" id="QGNW01000409">
    <property type="protein sequence ID" value="RVW72675.1"/>
    <property type="molecule type" value="Genomic_DNA"/>
</dbReference>
<organism evidence="1 2">
    <name type="scientific">Vitis vinifera</name>
    <name type="common">Grape</name>
    <dbReference type="NCBI Taxonomy" id="29760"/>
    <lineage>
        <taxon>Eukaryota</taxon>
        <taxon>Viridiplantae</taxon>
        <taxon>Streptophyta</taxon>
        <taxon>Embryophyta</taxon>
        <taxon>Tracheophyta</taxon>
        <taxon>Spermatophyta</taxon>
        <taxon>Magnoliopsida</taxon>
        <taxon>eudicotyledons</taxon>
        <taxon>Gunneridae</taxon>
        <taxon>Pentapetalae</taxon>
        <taxon>rosids</taxon>
        <taxon>Vitales</taxon>
        <taxon>Vitaceae</taxon>
        <taxon>Viteae</taxon>
        <taxon>Vitis</taxon>
    </lineage>
</organism>
<dbReference type="AlphaFoldDB" id="A0A438GKE7"/>
<sequence>MEEAKTMKTPMSSSIKLDKDEKGKSIDFTMYRGKIDSILTRRQIHLGYLMMMHMIACCESKTRVLSYGHFLTRVFKDVGFRWFLGEKSRENTNVVLGTGTQSHPGVEEEANIREMEGGVDPPSGHQQRGLELDILPL</sequence>
<evidence type="ECO:0000313" key="1">
    <source>
        <dbReference type="EMBL" id="RVW72675.1"/>
    </source>
</evidence>
<accession>A0A438GKE7</accession>
<proteinExistence type="predicted"/>